<dbReference type="EMBL" id="WBUI01000002">
    <property type="protein sequence ID" value="KAB2934715.1"/>
    <property type="molecule type" value="Genomic_DNA"/>
</dbReference>
<keyword evidence="1 4" id="KW-0732">Signal</keyword>
<dbReference type="SUPFAM" id="SSF49899">
    <property type="entry name" value="Concanavalin A-like lectins/glucanases"/>
    <property type="match status" value="3"/>
</dbReference>
<dbReference type="InterPro" id="IPR013320">
    <property type="entry name" value="ConA-like_dom_sf"/>
</dbReference>
<dbReference type="InterPro" id="IPR032812">
    <property type="entry name" value="SbsA_Ig"/>
</dbReference>
<feature type="domain" description="LamG-like jellyroll fold" evidence="5">
    <location>
        <begin position="766"/>
        <end position="895"/>
    </location>
</feature>
<dbReference type="PROSITE" id="PS51257">
    <property type="entry name" value="PROKAR_LIPOPROTEIN"/>
    <property type="match status" value="1"/>
</dbReference>
<dbReference type="PANTHER" id="PTHR42535:SF2">
    <property type="entry name" value="CHROMOSOME UNDETERMINED SCAFFOLD_146, WHOLE GENOME SHOTGUN SEQUENCE"/>
    <property type="match status" value="1"/>
</dbReference>
<protein>
    <recommendedName>
        <fullName evidence="5">LamG-like jellyroll fold domain-containing protein</fullName>
    </recommendedName>
</protein>
<dbReference type="Proteomes" id="UP000460298">
    <property type="component" value="Unassembled WGS sequence"/>
</dbReference>
<feature type="domain" description="LamG-like jellyroll fold" evidence="5">
    <location>
        <begin position="972"/>
        <end position="1108"/>
    </location>
</feature>
<evidence type="ECO:0000256" key="3">
    <source>
        <dbReference type="SAM" id="MobiDB-lite"/>
    </source>
</evidence>
<feature type="compositionally biased region" description="Basic and acidic residues" evidence="3">
    <location>
        <begin position="729"/>
        <end position="742"/>
    </location>
</feature>
<evidence type="ECO:0000256" key="1">
    <source>
        <dbReference type="ARBA" id="ARBA00022729"/>
    </source>
</evidence>
<feature type="chain" id="PRO_5032339939" description="LamG-like jellyroll fold domain-containing protein" evidence="4">
    <location>
        <begin position="29"/>
        <end position="1348"/>
    </location>
</feature>
<dbReference type="Gene3D" id="2.60.120.200">
    <property type="match status" value="2"/>
</dbReference>
<evidence type="ECO:0000313" key="7">
    <source>
        <dbReference type="Proteomes" id="UP000460298"/>
    </source>
</evidence>
<name>A0A833H4G7_9LEPT</name>
<evidence type="ECO:0000313" key="6">
    <source>
        <dbReference type="EMBL" id="KAB2934715.1"/>
    </source>
</evidence>
<evidence type="ECO:0000259" key="5">
    <source>
        <dbReference type="SMART" id="SM00560"/>
    </source>
</evidence>
<organism evidence="6 7">
    <name type="scientific">Leptonema illini</name>
    <dbReference type="NCBI Taxonomy" id="183"/>
    <lineage>
        <taxon>Bacteria</taxon>
        <taxon>Pseudomonadati</taxon>
        <taxon>Spirochaetota</taxon>
        <taxon>Spirochaetia</taxon>
        <taxon>Leptospirales</taxon>
        <taxon>Leptospiraceae</taxon>
        <taxon>Leptonema</taxon>
    </lineage>
</organism>
<dbReference type="Pfam" id="PF13385">
    <property type="entry name" value="Laminin_G_3"/>
    <property type="match status" value="2"/>
</dbReference>
<gene>
    <name evidence="6" type="ORF">F9K24_02770</name>
</gene>
<evidence type="ECO:0000256" key="2">
    <source>
        <dbReference type="ARBA" id="ARBA00023157"/>
    </source>
</evidence>
<comment type="caution">
    <text evidence="6">The sequence shown here is derived from an EMBL/GenBank/DDBJ whole genome shotgun (WGS) entry which is preliminary data.</text>
</comment>
<dbReference type="Pfam" id="PF13205">
    <property type="entry name" value="Big_5"/>
    <property type="match status" value="1"/>
</dbReference>
<feature type="signal peptide" evidence="4">
    <location>
        <begin position="1"/>
        <end position="28"/>
    </location>
</feature>
<proteinExistence type="predicted"/>
<evidence type="ECO:0000256" key="4">
    <source>
        <dbReference type="SAM" id="SignalP"/>
    </source>
</evidence>
<dbReference type="InterPro" id="IPR006558">
    <property type="entry name" value="LamG-like"/>
</dbReference>
<keyword evidence="2" id="KW-1015">Disulfide bond</keyword>
<accession>A0A833H4G7</accession>
<feature type="region of interest" description="Disordered" evidence="3">
    <location>
        <begin position="726"/>
        <end position="759"/>
    </location>
</feature>
<dbReference type="PANTHER" id="PTHR42535">
    <property type="entry name" value="OOKINETE PROTEIN, PUTATIVE-RELATED"/>
    <property type="match status" value="1"/>
</dbReference>
<reference evidence="6 7" key="1">
    <citation type="submission" date="2019-10" db="EMBL/GenBank/DDBJ databases">
        <title>Extracellular Electron Transfer in a Candidatus Methanoperedens spp. Enrichment Culture.</title>
        <authorList>
            <person name="Berger S."/>
            <person name="Rangel Shaw D."/>
            <person name="Berben T."/>
            <person name="In 'T Zandt M."/>
            <person name="Frank J."/>
            <person name="Reimann J."/>
            <person name="Jetten M.S.M."/>
            <person name="Welte C.U."/>
        </authorList>
    </citation>
    <scope>NUCLEOTIDE SEQUENCE [LARGE SCALE GENOMIC DNA]</scope>
    <source>
        <strain evidence="6">SB12</strain>
    </source>
</reference>
<sequence length="1348" mass="138141">MIRSSRLLRFLPALTLLAVSCLPSLESAENETVSSYLMANACAHITALQSTDFCATAPKYTVGGTVTGLSGTGLTLQLGSELLSISADGAFQFTQLRAAGQAYNVTVAAHPTGPTQLCTVVGGSGTIVSGNVTTVAVNCSTGYLVGGTVTGLAGTGLSIRNNGSNTTSITANGGYAFSTPLSNGATYSVTINAQPVSPAQTCSVSGGSGTIAGADVTTANINCITNTYAINVATTGLIAGTLQLQDSISSQNLSVTANGTTSFATPVASGSNYNVTITAQPAGQTCTLSAASGTIGAAAVTVTANCTPNTYTISGSITTLSGSGAQLQLQNTGGTPFANQTINVASGQTSFSFSPVPDLADYAVVVLTQPGTPVWQTCAMGGPDTGTLAGANITTVSVTCTTNEYQISGSVSGYSGTGLVLRLNGLPQINTDLAIADGATAFDFATDTVRSGETFTVSVATQPDTPTQTCAVTGSPGTVTNANITTVVVNCTTNSYTIGGTLSGAMGGITLTETVSGQTLNLAANGSFTFASPVLSGAAYNVTVTTQPVGQTCIVGSGAGTVAGAAVTSVVVNCNPMVTATTPTNTATNESNSQSIQVTFNNVMDPATITTNAATDLCTGTVQVSFNNFLTCAPLGAVTTGDNRTFSIALPGINLFAGTQYRIRVLGTATGVKDANSLTMAADFTQATGFTTSGPVRRYSFTASSLDHRSDPDNATGLFVLAGSSTTTRGHDGDNNGGRRFDGSTTTLDGGAGSATGLPSGNSPRTMCSWMALDTLPAISNYFIGAHYGPLSDGQAFFLGVSNEGTIALRGSGWAVGYHVDQATPLTLNAWFHACATYDGTSIALYHNGRLVGSGAVALNTNTATGTMRIGSAGISGFPGRIDDVRIYDSVLPPAQIRQLASQIRPGLSVLADLNGDAKETTGLAAAGSFFGGTVLTADRWGLANQAVEFDGVSRYVQFAAATTPSLPTGSANRTVCAWVRPRSLPIGSSQAVIGWGGAAAGQASTLALRHDGATHSIEFTNDPAGGTIKAAFRLPLHTWSHLCGVYSSGTAEGRLFLNGQQIDIQIGLPAWNTAASDLYVGRSPAGGDLFDGAIDDVRIYNRPLTLNEIRALSGYHVQQIASLRFHGIGDTIDPSVPDGTTIAAWPDASGYDNDLTSPQPPTKAALLLNEHRLFKFAGGEHFMTTTANDLTSQTQFTMYLVMHPAITPPSRSVLMHAGRFDTGGARQFAWLSTLGGRLQLAKYTGAPNDILTNGWVPPLGEFNIYATGYDGTLAYIWKSPTASNATVGGFSFSTDNELYIGINPNDATEAFEGFIAEALYFNGVEDQNVTRCYLSARYAIAVGNICN</sequence>
<dbReference type="SMART" id="SM00560">
    <property type="entry name" value="LamGL"/>
    <property type="match status" value="2"/>
</dbReference>